<evidence type="ECO:0000313" key="3">
    <source>
        <dbReference type="Proteomes" id="UP001153076"/>
    </source>
</evidence>
<gene>
    <name evidence="2" type="ORF">Cgig2_009958</name>
</gene>
<sequence length="520" mass="59596">MYIPTSFLYLSAALRLVPEGLFKMITFMEKITSGQCYLHVQPSENDVDGEETKLPIRNPITSVCKSDCVRGPPSLPWWSTENLKTGETFLLSTQIKMKENLPSYQLLRHDIESECKSWAKLPLHGEFSYKPLYWEWLEDILVRCKDKLTTFHLFDALHASLFLYDRSSNLIRAVCEHWCETNTLHTYKGEVSLSIFDIYSFLGLPLSGGLYDKVVPTQRKLTNKLPLSCSYLFTAYHKLMQGRKGKSTIEQWIAFWFRGRNRYHVARKPDQDNRISHPGILSSIIDARARGWGDCQAVFEELGVAIGQRTETFLAAFLSYWLCVFILPVMDASCLRPGTFSVASFMASGVGYYLSTAILASIYKGLNEISCSSHPGRGEGHFPAHFLYAWLAKNFDVYELVGEASSSPGMVKFSDIGQAKSFQLEEARELIHSGRGFCWHSSIINRLRETLVDDGKLSRADFTYFVSIHSGFVTYRCEHSFVMEHYYPDRFSRQFGFCQDVPVDLDFDNLPYPETMLRYH</sequence>
<organism evidence="2 3">
    <name type="scientific">Carnegiea gigantea</name>
    <dbReference type="NCBI Taxonomy" id="171969"/>
    <lineage>
        <taxon>Eukaryota</taxon>
        <taxon>Viridiplantae</taxon>
        <taxon>Streptophyta</taxon>
        <taxon>Embryophyta</taxon>
        <taxon>Tracheophyta</taxon>
        <taxon>Spermatophyta</taxon>
        <taxon>Magnoliopsida</taxon>
        <taxon>eudicotyledons</taxon>
        <taxon>Gunneridae</taxon>
        <taxon>Pentapetalae</taxon>
        <taxon>Caryophyllales</taxon>
        <taxon>Cactineae</taxon>
        <taxon>Cactaceae</taxon>
        <taxon>Cactoideae</taxon>
        <taxon>Echinocereeae</taxon>
        <taxon>Carnegiea</taxon>
    </lineage>
</organism>
<dbReference type="Proteomes" id="UP001153076">
    <property type="component" value="Unassembled WGS sequence"/>
</dbReference>
<dbReference type="EMBL" id="JAKOGI010000657">
    <property type="protein sequence ID" value="KAJ8431891.1"/>
    <property type="molecule type" value="Genomic_DNA"/>
</dbReference>
<name>A0A9Q1JV70_9CARY</name>
<feature type="domain" description="Aminotransferase-like plant mobile" evidence="1">
    <location>
        <begin position="153"/>
        <end position="505"/>
    </location>
</feature>
<dbReference type="OrthoDB" id="1642709at2759"/>
<evidence type="ECO:0000259" key="1">
    <source>
        <dbReference type="Pfam" id="PF10536"/>
    </source>
</evidence>
<evidence type="ECO:0000313" key="2">
    <source>
        <dbReference type="EMBL" id="KAJ8431891.1"/>
    </source>
</evidence>
<comment type="caution">
    <text evidence="2">The sequence shown here is derived from an EMBL/GenBank/DDBJ whole genome shotgun (WGS) entry which is preliminary data.</text>
</comment>
<dbReference type="PANTHER" id="PTHR36607:SF20">
    <property type="entry name" value="AMINOTRANSFERASE-LIKE PLANT MOBILE DOMAIN-CONTAINING PROTEIN"/>
    <property type="match status" value="1"/>
</dbReference>
<reference evidence="2" key="1">
    <citation type="submission" date="2022-04" db="EMBL/GenBank/DDBJ databases">
        <title>Carnegiea gigantea Genome sequencing and assembly v2.</title>
        <authorList>
            <person name="Copetti D."/>
            <person name="Sanderson M.J."/>
            <person name="Burquez A."/>
            <person name="Wojciechowski M.F."/>
        </authorList>
    </citation>
    <scope>NUCLEOTIDE SEQUENCE</scope>
    <source>
        <strain evidence="2">SGP5-SGP5p</strain>
        <tissue evidence="2">Aerial part</tissue>
    </source>
</reference>
<dbReference type="AlphaFoldDB" id="A0A9Q1JV70"/>
<dbReference type="PANTHER" id="PTHR36607">
    <property type="entry name" value="1,2-DIHYDROXY-3-KETO-5-METHYLTHIOPENTENE DIOXYGENASE 4"/>
    <property type="match status" value="1"/>
</dbReference>
<accession>A0A9Q1JV70</accession>
<protein>
    <recommendedName>
        <fullName evidence="1">Aminotransferase-like plant mobile domain-containing protein</fullName>
    </recommendedName>
</protein>
<keyword evidence="3" id="KW-1185">Reference proteome</keyword>
<dbReference type="Pfam" id="PF10536">
    <property type="entry name" value="PMD"/>
    <property type="match status" value="1"/>
</dbReference>
<proteinExistence type="predicted"/>
<dbReference type="InterPro" id="IPR019557">
    <property type="entry name" value="AminoTfrase-like_pln_mobile"/>
</dbReference>